<protein>
    <submittedName>
        <fullName evidence="4">GAK10 protein</fullName>
    </submittedName>
</protein>
<dbReference type="SMART" id="SM00343">
    <property type="entry name" value="ZnF_C2HC"/>
    <property type="match status" value="2"/>
</dbReference>
<accession>A0A7L4CRK2</accession>
<feature type="non-terminal residue" evidence="4">
    <location>
        <position position="1"/>
    </location>
</feature>
<keyword evidence="1" id="KW-0862">Zinc</keyword>
<feature type="compositionally biased region" description="Polar residues" evidence="2">
    <location>
        <begin position="148"/>
        <end position="163"/>
    </location>
</feature>
<evidence type="ECO:0000256" key="2">
    <source>
        <dbReference type="SAM" id="MobiDB-lite"/>
    </source>
</evidence>
<gene>
    <name evidence="4" type="primary">Ervk10</name>
    <name evidence="4" type="ORF">NYCLEU_R14991</name>
</gene>
<dbReference type="Pfam" id="PF14787">
    <property type="entry name" value="zf-CCHC_5"/>
    <property type="match status" value="1"/>
</dbReference>
<feature type="region of interest" description="Disordered" evidence="2">
    <location>
        <begin position="130"/>
        <end position="163"/>
    </location>
</feature>
<dbReference type="EMBL" id="VZZU01011293">
    <property type="protein sequence ID" value="NXW52574.1"/>
    <property type="molecule type" value="Genomic_DNA"/>
</dbReference>
<dbReference type="Gene3D" id="4.10.60.10">
    <property type="entry name" value="Zinc finger, CCHC-type"/>
    <property type="match status" value="1"/>
</dbReference>
<keyword evidence="1" id="KW-0479">Metal-binding</keyword>
<reference evidence="4 5" key="1">
    <citation type="submission" date="2019-09" db="EMBL/GenBank/DDBJ databases">
        <title>Bird 10,000 Genomes (B10K) Project - Family phase.</title>
        <authorList>
            <person name="Zhang G."/>
        </authorList>
    </citation>
    <scope>NUCLEOTIDE SEQUENCE [LARGE SCALE GENOMIC DNA]</scope>
    <source>
        <strain evidence="4">B10K-DU-005-01</strain>
    </source>
</reference>
<dbReference type="InterPro" id="IPR008916">
    <property type="entry name" value="Retrov_capsid_C"/>
</dbReference>
<dbReference type="InterPro" id="IPR045345">
    <property type="entry name" value="Gag_p24_C"/>
</dbReference>
<dbReference type="GO" id="GO:0003676">
    <property type="term" value="F:nucleic acid binding"/>
    <property type="evidence" value="ECO:0007669"/>
    <property type="project" value="InterPro"/>
</dbReference>
<sequence>IESSEAADLLLFQLAIENTNTDCKRAIDPIRNRAKTLTDLIKACPIVGAEQHKADILAAAWAQQLVAARAAAKCFSCGQEGNLKRDCPQKNKKDLGPAGQGKQYVQLCPRCQKGYHWSNQCRSKFDRQDNPLSEKILGNGKRGVRSGTPRSYNRAQPLTTQPL</sequence>
<evidence type="ECO:0000313" key="4">
    <source>
        <dbReference type="EMBL" id="NXW52574.1"/>
    </source>
</evidence>
<dbReference type="InterPro" id="IPR050195">
    <property type="entry name" value="Primate_lentivir_Gag_pol-like"/>
</dbReference>
<dbReference type="SUPFAM" id="SSF57756">
    <property type="entry name" value="Retrovirus zinc finger-like domains"/>
    <property type="match status" value="2"/>
</dbReference>
<name>A0A7L4CRK2_9AVES</name>
<dbReference type="InterPro" id="IPR036875">
    <property type="entry name" value="Znf_CCHC_sf"/>
</dbReference>
<dbReference type="Gene3D" id="1.10.1200.30">
    <property type="match status" value="1"/>
</dbReference>
<dbReference type="PROSITE" id="PS50158">
    <property type="entry name" value="ZF_CCHC"/>
    <property type="match status" value="1"/>
</dbReference>
<dbReference type="Proteomes" id="UP000551823">
    <property type="component" value="Unassembled WGS sequence"/>
</dbReference>
<organism evidence="4 5">
    <name type="scientific">Nyctiprogne leucopyga</name>
    <dbReference type="NCBI Taxonomy" id="382315"/>
    <lineage>
        <taxon>Eukaryota</taxon>
        <taxon>Metazoa</taxon>
        <taxon>Chordata</taxon>
        <taxon>Craniata</taxon>
        <taxon>Vertebrata</taxon>
        <taxon>Euteleostomi</taxon>
        <taxon>Archelosauria</taxon>
        <taxon>Archosauria</taxon>
        <taxon>Dinosauria</taxon>
        <taxon>Saurischia</taxon>
        <taxon>Theropoda</taxon>
        <taxon>Coelurosauria</taxon>
        <taxon>Aves</taxon>
        <taxon>Neognathae</taxon>
        <taxon>Neoaves</taxon>
        <taxon>Strisores</taxon>
        <taxon>Caprimulgiformes</taxon>
        <taxon>Caprimulgidae</taxon>
        <taxon>Chordeilinae</taxon>
        <taxon>Nyctiprogne</taxon>
    </lineage>
</organism>
<evidence type="ECO:0000256" key="1">
    <source>
        <dbReference type="PROSITE-ProRule" id="PRU00047"/>
    </source>
</evidence>
<keyword evidence="5" id="KW-1185">Reference proteome</keyword>
<dbReference type="InterPro" id="IPR001878">
    <property type="entry name" value="Znf_CCHC"/>
</dbReference>
<feature type="non-terminal residue" evidence="4">
    <location>
        <position position="163"/>
    </location>
</feature>
<dbReference type="PANTHER" id="PTHR40389:SF3">
    <property type="entry name" value="IGE-BINDING PROTEIN"/>
    <property type="match status" value="1"/>
</dbReference>
<comment type="caution">
    <text evidence="4">The sequence shown here is derived from an EMBL/GenBank/DDBJ whole genome shotgun (WGS) entry which is preliminary data.</text>
</comment>
<dbReference type="Pfam" id="PF19317">
    <property type="entry name" value="Gag_p24_C"/>
    <property type="match status" value="1"/>
</dbReference>
<feature type="domain" description="CCHC-type" evidence="3">
    <location>
        <begin position="73"/>
        <end position="89"/>
    </location>
</feature>
<dbReference type="PANTHER" id="PTHR40389">
    <property type="entry name" value="ENDOGENOUS RETROVIRUS GROUP K MEMBER 24 GAG POLYPROTEIN-RELATED"/>
    <property type="match status" value="1"/>
</dbReference>
<evidence type="ECO:0000259" key="3">
    <source>
        <dbReference type="PROSITE" id="PS50158"/>
    </source>
</evidence>
<dbReference type="GO" id="GO:0008270">
    <property type="term" value="F:zinc ion binding"/>
    <property type="evidence" value="ECO:0007669"/>
    <property type="project" value="UniProtKB-KW"/>
</dbReference>
<evidence type="ECO:0000313" key="5">
    <source>
        <dbReference type="Proteomes" id="UP000551823"/>
    </source>
</evidence>
<keyword evidence="1" id="KW-0863">Zinc-finger</keyword>
<dbReference type="AlphaFoldDB" id="A0A7L4CRK2"/>
<dbReference type="SUPFAM" id="SSF47353">
    <property type="entry name" value="Retrovirus capsid dimerization domain-like"/>
    <property type="match status" value="1"/>
</dbReference>
<proteinExistence type="predicted"/>